<dbReference type="InterPro" id="IPR031807">
    <property type="entry name" value="HicB-like"/>
</dbReference>
<dbReference type="SUPFAM" id="SSF143100">
    <property type="entry name" value="TTHA1013/TTHA0281-like"/>
    <property type="match status" value="1"/>
</dbReference>
<dbReference type="STRING" id="198092.SAMN02745194_05036"/>
<dbReference type="CDD" id="cd22231">
    <property type="entry name" value="RHH_NikR_HicB-like"/>
    <property type="match status" value="1"/>
</dbReference>
<keyword evidence="3" id="KW-1185">Reference proteome</keyword>
<evidence type="ECO:0000259" key="1">
    <source>
        <dbReference type="Pfam" id="PF15919"/>
    </source>
</evidence>
<dbReference type="InterPro" id="IPR051404">
    <property type="entry name" value="TA_system_antitoxin"/>
</dbReference>
<evidence type="ECO:0000313" key="3">
    <source>
        <dbReference type="Proteomes" id="UP000184387"/>
    </source>
</evidence>
<reference evidence="2 3" key="1">
    <citation type="submission" date="2016-11" db="EMBL/GenBank/DDBJ databases">
        <authorList>
            <person name="Jaros S."/>
            <person name="Januszkiewicz K."/>
            <person name="Wedrychowicz H."/>
        </authorList>
    </citation>
    <scope>NUCLEOTIDE SEQUENCE [LARGE SCALE GENOMIC DNA]</scope>
    <source>
        <strain evidence="2 3">DSM 14916</strain>
    </source>
</reference>
<dbReference type="RefSeq" id="WP_073140602.1">
    <property type="nucleotide sequence ID" value="NZ_FQZF01000065.1"/>
</dbReference>
<dbReference type="EMBL" id="FQZF01000065">
    <property type="protein sequence ID" value="SHK49712.1"/>
    <property type="molecule type" value="Genomic_DNA"/>
</dbReference>
<dbReference type="Pfam" id="PF15919">
    <property type="entry name" value="HicB_lk_antitox"/>
    <property type="match status" value="1"/>
</dbReference>
<dbReference type="Gene3D" id="1.10.1220.10">
    <property type="entry name" value="Met repressor-like"/>
    <property type="match status" value="1"/>
</dbReference>
<feature type="domain" description="HicB-like antitoxin of toxin-antitoxin system" evidence="1">
    <location>
        <begin position="6"/>
        <end position="128"/>
    </location>
</feature>
<name>A0A1M6SY94_9PROT</name>
<proteinExistence type="predicted"/>
<gene>
    <name evidence="2" type="ORF">SAMN02745194_05036</name>
</gene>
<organism evidence="2 3">
    <name type="scientific">Muricoccus roseus</name>
    <dbReference type="NCBI Taxonomy" id="198092"/>
    <lineage>
        <taxon>Bacteria</taxon>
        <taxon>Pseudomonadati</taxon>
        <taxon>Pseudomonadota</taxon>
        <taxon>Alphaproteobacteria</taxon>
        <taxon>Acetobacterales</taxon>
        <taxon>Roseomonadaceae</taxon>
        <taxon>Muricoccus</taxon>
    </lineage>
</organism>
<dbReference type="Proteomes" id="UP000184387">
    <property type="component" value="Unassembled WGS sequence"/>
</dbReference>
<sequence>MAYRFYPAIIERGADGAFGVVFPDLPGCTSAGTSVQHAAEQAAEALALHVEGMLEDSEALPEPSAPDAPLPDWLAEAGSDEVARVLVPVVLPSKGVRVNITMDEGLLQRVDAAVAEHGDTRSGYIAEAVRQHLLPSVIGIHGPKGSYEIMRFREGMGWAVFPVTGKDGALRESVAMVDHRSEALDTARRLAGLVESSS</sequence>
<dbReference type="InterPro" id="IPR013321">
    <property type="entry name" value="Arc_rbn_hlx_hlx"/>
</dbReference>
<dbReference type="InterPro" id="IPR035069">
    <property type="entry name" value="TTHA1013/TTHA0281-like"/>
</dbReference>
<accession>A0A1M6SY94</accession>
<dbReference type="GO" id="GO:0006355">
    <property type="term" value="P:regulation of DNA-templated transcription"/>
    <property type="evidence" value="ECO:0007669"/>
    <property type="project" value="InterPro"/>
</dbReference>
<dbReference type="PANTHER" id="PTHR34504:SF2">
    <property type="entry name" value="UPF0150 PROTEIN SSL0259"/>
    <property type="match status" value="1"/>
</dbReference>
<dbReference type="OrthoDB" id="9807959at2"/>
<dbReference type="AlphaFoldDB" id="A0A1M6SY94"/>
<evidence type="ECO:0000313" key="2">
    <source>
        <dbReference type="EMBL" id="SHK49712.1"/>
    </source>
</evidence>
<protein>
    <submittedName>
        <fullName evidence="2">Predicted nuclease of the RNAse H fold, HicB family</fullName>
    </submittedName>
</protein>
<dbReference type="PANTHER" id="PTHR34504">
    <property type="entry name" value="ANTITOXIN HICB"/>
    <property type="match status" value="1"/>
</dbReference>
<dbReference type="Gene3D" id="3.30.160.250">
    <property type="match status" value="1"/>
</dbReference>